<keyword evidence="13 22" id="KW-0547">Nucleotide-binding</keyword>
<dbReference type="PROSITE" id="PS00108">
    <property type="entry name" value="PROTEIN_KINASE_ST"/>
    <property type="match status" value="3"/>
</dbReference>
<evidence type="ECO:0000256" key="12">
    <source>
        <dbReference type="ARBA" id="ARBA00022737"/>
    </source>
</evidence>
<feature type="domain" description="Protein kinase" evidence="23">
    <location>
        <begin position="769"/>
        <end position="1046"/>
    </location>
</feature>
<comment type="catalytic activity">
    <reaction evidence="21">
        <text>L-seryl-[protein] + ATP = O-phospho-L-seryl-[protein] + ADP + H(+)</text>
        <dbReference type="Rhea" id="RHEA:17989"/>
        <dbReference type="Rhea" id="RHEA-COMP:9863"/>
        <dbReference type="Rhea" id="RHEA-COMP:11604"/>
        <dbReference type="ChEBI" id="CHEBI:15378"/>
        <dbReference type="ChEBI" id="CHEBI:29999"/>
        <dbReference type="ChEBI" id="CHEBI:30616"/>
        <dbReference type="ChEBI" id="CHEBI:83421"/>
        <dbReference type="ChEBI" id="CHEBI:456216"/>
        <dbReference type="EC" id="2.7.11.1"/>
    </reaction>
</comment>
<evidence type="ECO:0000256" key="17">
    <source>
        <dbReference type="ARBA" id="ARBA00023136"/>
    </source>
</evidence>
<dbReference type="Gene3D" id="1.10.510.10">
    <property type="entry name" value="Transferase(Phosphotransferase) domain 1"/>
    <property type="match status" value="4"/>
</dbReference>
<organism evidence="24 25">
    <name type="scientific">Lactuca sativa</name>
    <name type="common">Garden lettuce</name>
    <dbReference type="NCBI Taxonomy" id="4236"/>
    <lineage>
        <taxon>Eukaryota</taxon>
        <taxon>Viridiplantae</taxon>
        <taxon>Streptophyta</taxon>
        <taxon>Embryophyta</taxon>
        <taxon>Tracheophyta</taxon>
        <taxon>Spermatophyta</taxon>
        <taxon>Magnoliopsida</taxon>
        <taxon>eudicotyledons</taxon>
        <taxon>Gunneridae</taxon>
        <taxon>Pentapetalae</taxon>
        <taxon>asterids</taxon>
        <taxon>campanulids</taxon>
        <taxon>Asterales</taxon>
        <taxon>Asteraceae</taxon>
        <taxon>Cichorioideae</taxon>
        <taxon>Cichorieae</taxon>
        <taxon>Lactucinae</taxon>
        <taxon>Lactuca</taxon>
    </lineage>
</organism>
<comment type="similarity">
    <text evidence="2">In the N-terminal section; belongs to the leguminous lectin family.</text>
</comment>
<feature type="binding site" evidence="22">
    <location>
        <position position="1322"/>
    </location>
    <ligand>
        <name>ATP</name>
        <dbReference type="ChEBI" id="CHEBI:30616"/>
    </ligand>
</feature>
<evidence type="ECO:0000259" key="23">
    <source>
        <dbReference type="PROSITE" id="PS50011"/>
    </source>
</evidence>
<evidence type="ECO:0000256" key="2">
    <source>
        <dbReference type="ARBA" id="ARBA00008536"/>
    </source>
</evidence>
<feature type="domain" description="Protein kinase" evidence="23">
    <location>
        <begin position="433"/>
        <end position="745"/>
    </location>
</feature>
<comment type="catalytic activity">
    <reaction evidence="20">
        <text>L-threonyl-[protein] + ATP = O-phospho-L-threonyl-[protein] + ADP + H(+)</text>
        <dbReference type="Rhea" id="RHEA:46608"/>
        <dbReference type="Rhea" id="RHEA-COMP:11060"/>
        <dbReference type="Rhea" id="RHEA-COMP:11605"/>
        <dbReference type="ChEBI" id="CHEBI:15378"/>
        <dbReference type="ChEBI" id="CHEBI:30013"/>
        <dbReference type="ChEBI" id="CHEBI:30616"/>
        <dbReference type="ChEBI" id="CHEBI:61977"/>
        <dbReference type="ChEBI" id="CHEBI:456216"/>
        <dbReference type="EC" id="2.7.11.1"/>
    </reaction>
</comment>
<dbReference type="SUPFAM" id="SSF56112">
    <property type="entry name" value="Protein kinase-like (PK-like)"/>
    <property type="match status" value="4"/>
</dbReference>
<evidence type="ECO:0000256" key="7">
    <source>
        <dbReference type="ARBA" id="ARBA00022553"/>
    </source>
</evidence>
<sequence>MESLVMTLWGPKPITGRQIKNILSSQIDITGRQIKNILSSQIDWEGIQYLKTHTHKLHICFSSSVLISSHSFAASPFLALVLLVNTNIMASSSYKKFAHLQIPLEEIVSATSNFSESNIIQTTGFGNAYKGQLLRSEQLIDISAHRLDRKFGQGNTEFWKEISILSSLKHENLVSLVGFCDEVDEKIVITKLEANGSLDKFLRDPTLTWIRRLEICVGVAHALSYIYYDKGRDFSVVHRDIKSSNILLDDHWKAKLCGFNLSINQKAARRHRFCLDNVCGTMGYCDPTYIQSGSVSHKSDVYSLGVVLFEVLCGKEAVIIEENNRLLAPLVKCHYEQGKVDDLIDPDLWKQMDPQSFKIFSETAYYCLKEQRSQRPSIDQIVIKLEKALESQWKHENPVYTIGQGTTSKSLKGKNLEHLEIPLLDIEKATENFSEKYLIGSGTYGDVYKAELDHFDINNFLPLEVKNKSKLPKKRSSVAIKRILIREDNQGEQGFLAEIEMLTSCKHPNIVSLIGFCNEGRHMILVYEHASNGSLDEYLGNTGSLTNLTWVQRIKICIDVAHGLNYIHNKIEDERRIIHRDIKSGNILLTENWEAKIADFGLSKFRPENQQLNTLYTENIAGTKVYLDPEYDKTGRLKNETDIYSFGVVLFEMLSGRFANDPIYTKEDINGIAPVARRRFNEGTIKEMVDPRLLEETHETIFNPNKGPDQDSLDAFSKIAYQCVAETQVERPTAEVIVKKLEEALSFQENSKENIKISLDDIKSATRNFSDDHLIGRGGFGKVYKGQITHATGCNVIAAKRLDRQFGQGEPEFLWELQILLEYKHENIIGLVGYCNEMDESIIVYEYASRGTLDRYLSDNDLSWIKRLEICIDIAMGLDFLHGGAVTQDVVIHRDIKCSNILLNDDWKAKITDFVLSLLSPINKDIDFVIDNACGTMGYCDPLYIELGFLTEKSDIYSFGVVLLEILCGRLCFEESKDQLPRFLTTMFKHRYVEGTVDEIAFEGIKEQIVPKSLSMFQKIAYQCLQREREQRPTSSEVLLQLKKALEYQMENTSANNRAIVPATNELVPPLSHNVLVPPHKPEKFNGLDFKGWQQEMIVYLKTLNLDGFLTKDPPELNAHVGDIQAPAVFDALKNSDFLCRNYILNCLVEALSNRHSTTKTAKELWESLEREYNTEDVDVVARFLEYKMVDSKAVVDQVQELQIIMHDIHTEGTTLSETFQVGAIIEKLPPTWVDFKKYLKNKRKEMSVEDLIIQLQIEEGNRLAENRGYENSKENIKISLDDIKSATRNFSDDHLIGRGGFGKVYKGQITHTTGCNAIAAKRLDRQFGQGELEFLSELQILLEYKHENIIGLVGYCNEMGESIIVYEYASRGTLDRYLSDNDLSWIKRLEICIDIARGLEFHHGGAVTQEVVIHRDIKSSKILLNDDWKAKITDFGLSLLSPINKDIDFVIDNACGTMGYSDPLYFELDFLTQESDIYSFGVVLLEILCGRLCLKNSHDQVSQFLTTLFKHHYLEGTVDEIVFEGIKEQIAPKSLSMFQKIAYQCLQREREQRPTSSEVLLQLKKALEYQMENTSANNRAIVPATSELVPPLSHNVLVPPHKPEKFNGLDFKGWQQEMIVYLKTLNLDGFLTKDPPELNAQVGDIQAPAVFDALKNSDFLCRNYILNCLVEALSNRHSTTKTAKELWESLEREYNTEDVHVVARFLEYKMVDSITVVDQVQELQIIMHDIHTEGTTLSETFQVGVIIEKLPPTWVDLKKYLKHKRKEMSVEDLIIQLQIEEGNRLAEKRGFHRDVMCR</sequence>
<protein>
    <recommendedName>
        <fullName evidence="4">non-specific serine/threonine protein kinase</fullName>
        <ecNumber evidence="4">2.7.11.1</ecNumber>
    </recommendedName>
</protein>
<comment type="similarity">
    <text evidence="3">In the C-terminal section; belongs to the protein kinase superfamily. Ser/Thr protein kinase family.</text>
</comment>
<dbReference type="InterPro" id="IPR008271">
    <property type="entry name" value="Ser/Thr_kinase_AS"/>
</dbReference>
<dbReference type="EC" id="2.7.11.1" evidence="4"/>
<proteinExistence type="inferred from homology"/>
<evidence type="ECO:0000256" key="6">
    <source>
        <dbReference type="ARBA" id="ARBA00022527"/>
    </source>
</evidence>
<keyword evidence="17" id="KW-0472">Membrane</keyword>
<dbReference type="InterPro" id="IPR011009">
    <property type="entry name" value="Kinase-like_dom_sf"/>
</dbReference>
<evidence type="ECO:0000256" key="8">
    <source>
        <dbReference type="ARBA" id="ARBA00022614"/>
    </source>
</evidence>
<evidence type="ECO:0000256" key="20">
    <source>
        <dbReference type="ARBA" id="ARBA00047899"/>
    </source>
</evidence>
<evidence type="ECO:0000256" key="18">
    <source>
        <dbReference type="ARBA" id="ARBA00023170"/>
    </source>
</evidence>
<keyword evidence="9" id="KW-0808">Transferase</keyword>
<evidence type="ECO:0000256" key="15">
    <source>
        <dbReference type="ARBA" id="ARBA00022840"/>
    </source>
</evidence>
<dbReference type="Pfam" id="PF14223">
    <property type="entry name" value="Retrotran_gag_2"/>
    <property type="match status" value="2"/>
</dbReference>
<evidence type="ECO:0000256" key="4">
    <source>
        <dbReference type="ARBA" id="ARBA00012513"/>
    </source>
</evidence>
<keyword evidence="5" id="KW-1003">Cell membrane</keyword>
<evidence type="ECO:0000313" key="24">
    <source>
        <dbReference type="EMBL" id="KAJ0228589.1"/>
    </source>
</evidence>
<keyword evidence="18" id="KW-0675">Receptor</keyword>
<dbReference type="InterPro" id="IPR000719">
    <property type="entry name" value="Prot_kinase_dom"/>
</dbReference>
<dbReference type="InterPro" id="IPR001245">
    <property type="entry name" value="Ser-Thr/Tyr_kinase_cat_dom"/>
</dbReference>
<evidence type="ECO:0000256" key="1">
    <source>
        <dbReference type="ARBA" id="ARBA00004251"/>
    </source>
</evidence>
<dbReference type="InterPro" id="IPR045272">
    <property type="entry name" value="ANXUR1/2-like"/>
</dbReference>
<keyword evidence="10" id="KW-0812">Transmembrane</keyword>
<keyword evidence="15 22" id="KW-0067">ATP-binding</keyword>
<keyword evidence="25" id="KW-1185">Reference proteome</keyword>
<evidence type="ECO:0000256" key="22">
    <source>
        <dbReference type="PROSITE-ProRule" id="PRU10141"/>
    </source>
</evidence>
<dbReference type="FunFam" id="1.10.510.10:FF:000240">
    <property type="entry name" value="Lectin-domain containing receptor kinase A4.3"/>
    <property type="match status" value="1"/>
</dbReference>
<reference evidence="24 25" key="1">
    <citation type="journal article" date="2017" name="Nat. Commun.">
        <title>Genome assembly with in vitro proximity ligation data and whole-genome triplication in lettuce.</title>
        <authorList>
            <person name="Reyes-Chin-Wo S."/>
            <person name="Wang Z."/>
            <person name="Yang X."/>
            <person name="Kozik A."/>
            <person name="Arikit S."/>
            <person name="Song C."/>
            <person name="Xia L."/>
            <person name="Froenicke L."/>
            <person name="Lavelle D.O."/>
            <person name="Truco M.J."/>
            <person name="Xia R."/>
            <person name="Zhu S."/>
            <person name="Xu C."/>
            <person name="Xu H."/>
            <person name="Xu X."/>
            <person name="Cox K."/>
            <person name="Korf I."/>
            <person name="Meyers B.C."/>
            <person name="Michelmore R.W."/>
        </authorList>
    </citation>
    <scope>NUCLEOTIDE SEQUENCE [LARGE SCALE GENOMIC DNA]</scope>
    <source>
        <strain evidence="25">cv. Salinas</strain>
        <tissue evidence="24">Seedlings</tissue>
    </source>
</reference>
<dbReference type="GO" id="GO:0005886">
    <property type="term" value="C:plasma membrane"/>
    <property type="evidence" value="ECO:0007669"/>
    <property type="project" value="UniProtKB-SubCell"/>
</dbReference>
<dbReference type="PANTHER" id="PTHR27003:SF471">
    <property type="entry name" value="VASCULAR ENDOTHELIAL GROWTH FACTOR RECEPTOR 2 (VEGFR2)-RELATED"/>
    <property type="match status" value="1"/>
</dbReference>
<keyword evidence="8" id="KW-0433">Leucine-rich repeat</keyword>
<feature type="domain" description="Protein kinase" evidence="23">
    <location>
        <begin position="1291"/>
        <end position="1568"/>
    </location>
</feature>
<dbReference type="SMART" id="SM00220">
    <property type="entry name" value="S_TKc"/>
    <property type="match status" value="4"/>
</dbReference>
<evidence type="ECO:0000313" key="25">
    <source>
        <dbReference type="Proteomes" id="UP000235145"/>
    </source>
</evidence>
<gene>
    <name evidence="24" type="ORF">LSAT_V11C100034410</name>
</gene>
<dbReference type="GO" id="GO:0002229">
    <property type="term" value="P:defense response to oomycetes"/>
    <property type="evidence" value="ECO:0007669"/>
    <property type="project" value="UniProtKB-ARBA"/>
</dbReference>
<dbReference type="Gene3D" id="3.30.200.20">
    <property type="entry name" value="Phosphorylase Kinase, domain 1"/>
    <property type="match status" value="4"/>
</dbReference>
<evidence type="ECO:0000256" key="16">
    <source>
        <dbReference type="ARBA" id="ARBA00022989"/>
    </source>
</evidence>
<dbReference type="GO" id="GO:0004714">
    <property type="term" value="F:transmembrane receptor protein tyrosine kinase activity"/>
    <property type="evidence" value="ECO:0007669"/>
    <property type="project" value="InterPro"/>
</dbReference>
<evidence type="ECO:0000256" key="21">
    <source>
        <dbReference type="ARBA" id="ARBA00048679"/>
    </source>
</evidence>
<keyword evidence="7" id="KW-0597">Phosphoprotein</keyword>
<evidence type="ECO:0000256" key="3">
    <source>
        <dbReference type="ARBA" id="ARBA00010217"/>
    </source>
</evidence>
<dbReference type="Pfam" id="PF00069">
    <property type="entry name" value="Pkinase"/>
    <property type="match status" value="3"/>
</dbReference>
<dbReference type="Proteomes" id="UP000235145">
    <property type="component" value="Unassembled WGS sequence"/>
</dbReference>
<dbReference type="GO" id="GO:0004674">
    <property type="term" value="F:protein serine/threonine kinase activity"/>
    <property type="evidence" value="ECO:0007669"/>
    <property type="project" value="UniProtKB-KW"/>
</dbReference>
<dbReference type="EMBL" id="NBSK02000001">
    <property type="protein sequence ID" value="KAJ0228589.1"/>
    <property type="molecule type" value="Genomic_DNA"/>
</dbReference>
<comment type="caution">
    <text evidence="24">The sequence shown here is derived from an EMBL/GenBank/DDBJ whole genome shotgun (WGS) entry which is preliminary data.</text>
</comment>
<keyword evidence="19" id="KW-0325">Glycoprotein</keyword>
<comment type="subcellular location">
    <subcellularLocation>
        <location evidence="1">Cell membrane</location>
        <topology evidence="1">Single-pass type I membrane protein</topology>
    </subcellularLocation>
</comment>
<evidence type="ECO:0000256" key="14">
    <source>
        <dbReference type="ARBA" id="ARBA00022777"/>
    </source>
</evidence>
<keyword evidence="16" id="KW-1133">Transmembrane helix</keyword>
<keyword evidence="11" id="KW-0732">Signal</keyword>
<feature type="domain" description="Protein kinase" evidence="23">
    <location>
        <begin position="114"/>
        <end position="389"/>
    </location>
</feature>
<name>A0A9R1XXY7_LACSA</name>
<feature type="binding site" evidence="22">
    <location>
        <position position="800"/>
    </location>
    <ligand>
        <name>ATP</name>
        <dbReference type="ChEBI" id="CHEBI:30616"/>
    </ligand>
</feature>
<evidence type="ECO:0000256" key="10">
    <source>
        <dbReference type="ARBA" id="ARBA00022692"/>
    </source>
</evidence>
<dbReference type="Pfam" id="PF07714">
    <property type="entry name" value="PK_Tyr_Ser-Thr"/>
    <property type="match status" value="1"/>
</dbReference>
<dbReference type="GO" id="GO:0005524">
    <property type="term" value="F:ATP binding"/>
    <property type="evidence" value="ECO:0007669"/>
    <property type="project" value="UniProtKB-UniRule"/>
</dbReference>
<evidence type="ECO:0000256" key="11">
    <source>
        <dbReference type="ARBA" id="ARBA00022729"/>
    </source>
</evidence>
<dbReference type="FunFam" id="3.30.200.20:FF:000039">
    <property type="entry name" value="receptor-like protein kinase FERONIA"/>
    <property type="match status" value="2"/>
</dbReference>
<dbReference type="PANTHER" id="PTHR27003">
    <property type="entry name" value="OS07G0166700 PROTEIN"/>
    <property type="match status" value="1"/>
</dbReference>
<dbReference type="InterPro" id="IPR017441">
    <property type="entry name" value="Protein_kinase_ATP_BS"/>
</dbReference>
<evidence type="ECO:0000256" key="9">
    <source>
        <dbReference type="ARBA" id="ARBA00022679"/>
    </source>
</evidence>
<evidence type="ECO:0000256" key="5">
    <source>
        <dbReference type="ARBA" id="ARBA00022475"/>
    </source>
</evidence>
<dbReference type="PROSITE" id="PS00107">
    <property type="entry name" value="PROTEIN_KINASE_ATP"/>
    <property type="match status" value="2"/>
</dbReference>
<evidence type="ECO:0000256" key="13">
    <source>
        <dbReference type="ARBA" id="ARBA00022741"/>
    </source>
</evidence>
<keyword evidence="6" id="KW-0723">Serine/threonine-protein kinase</keyword>
<dbReference type="PROSITE" id="PS50011">
    <property type="entry name" value="PROTEIN_KINASE_DOM"/>
    <property type="match status" value="4"/>
</dbReference>
<keyword evidence="14" id="KW-0418">Kinase</keyword>
<dbReference type="FunFam" id="1.10.510.10:FF:000358">
    <property type="entry name" value="Putative leucine-rich repeat receptor-like serine/threonine-protein kinase"/>
    <property type="match status" value="1"/>
</dbReference>
<accession>A0A9R1XXY7</accession>
<keyword evidence="12" id="KW-0677">Repeat</keyword>
<evidence type="ECO:0000256" key="19">
    <source>
        <dbReference type="ARBA" id="ARBA00023180"/>
    </source>
</evidence>